<proteinExistence type="inferred from homology"/>
<keyword evidence="3 9" id="KW-0479">Metal-binding</keyword>
<evidence type="ECO:0000256" key="2">
    <source>
        <dbReference type="ARBA" id="ARBA00022619"/>
    </source>
</evidence>
<dbReference type="GO" id="GO:0005525">
    <property type="term" value="F:GTP binding"/>
    <property type="evidence" value="ECO:0007669"/>
    <property type="project" value="UniProtKB-KW"/>
</dbReference>
<dbReference type="PANTHER" id="PTHR21327:SF18">
    <property type="entry name" value="3,4-DIHYDROXY-2-BUTANONE 4-PHOSPHATE SYNTHASE"/>
    <property type="match status" value="1"/>
</dbReference>
<evidence type="ECO:0000313" key="12">
    <source>
        <dbReference type="Proteomes" id="UP000501568"/>
    </source>
</evidence>
<comment type="cofactor">
    <cofactor evidence="9">
        <name>Zn(2+)</name>
        <dbReference type="ChEBI" id="CHEBI:29105"/>
    </cofactor>
    <text evidence="9">Binds 1 zinc ion per subunit.</text>
</comment>
<feature type="binding site" evidence="9">
    <location>
        <position position="215"/>
    </location>
    <ligand>
        <name>GTP</name>
        <dbReference type="ChEBI" id="CHEBI:37565"/>
    </ligand>
</feature>
<evidence type="ECO:0000256" key="9">
    <source>
        <dbReference type="HAMAP-Rule" id="MF_00179"/>
    </source>
</evidence>
<dbReference type="SUPFAM" id="SSF142695">
    <property type="entry name" value="RibA-like"/>
    <property type="match status" value="1"/>
</dbReference>
<dbReference type="GO" id="GO:0003935">
    <property type="term" value="F:GTP cyclohydrolase II activity"/>
    <property type="evidence" value="ECO:0007669"/>
    <property type="project" value="UniProtKB-UniRule"/>
</dbReference>
<evidence type="ECO:0000256" key="8">
    <source>
        <dbReference type="ARBA" id="ARBA00049295"/>
    </source>
</evidence>
<keyword evidence="5 9" id="KW-0378">Hydrolase</keyword>
<feature type="binding site" evidence="9">
    <location>
        <position position="299"/>
    </location>
    <ligand>
        <name>GTP</name>
        <dbReference type="ChEBI" id="CHEBI:37565"/>
    </ligand>
</feature>
<gene>
    <name evidence="9 11" type="primary">ribA</name>
    <name evidence="11" type="ORF">G5C33_01275</name>
</gene>
<dbReference type="InterPro" id="IPR032677">
    <property type="entry name" value="GTP_cyclohydro_II"/>
</dbReference>
<evidence type="ECO:0000256" key="5">
    <source>
        <dbReference type="ARBA" id="ARBA00022801"/>
    </source>
</evidence>
<comment type="pathway">
    <text evidence="1 9">Cofactor biosynthesis; riboflavin biosynthesis; 5-amino-6-(D-ribitylamino)uracil from GTP: step 1/4.</text>
</comment>
<dbReference type="FunFam" id="3.40.50.10990:FF:000002">
    <property type="entry name" value="GTP cyclohydrolase-2"/>
    <property type="match status" value="1"/>
</dbReference>
<feature type="binding site" evidence="9">
    <location>
        <position position="210"/>
    </location>
    <ligand>
        <name>Zn(2+)</name>
        <dbReference type="ChEBI" id="CHEBI:29105"/>
        <note>catalytic</note>
    </ligand>
</feature>
<dbReference type="AlphaFoldDB" id="A0A6G6Y9V7"/>
<dbReference type="GO" id="GO:0005829">
    <property type="term" value="C:cytosol"/>
    <property type="evidence" value="ECO:0007669"/>
    <property type="project" value="TreeGrafter"/>
</dbReference>
<dbReference type="Proteomes" id="UP000501568">
    <property type="component" value="Chromosome"/>
</dbReference>
<dbReference type="NCBIfam" id="TIGR00505">
    <property type="entry name" value="ribA"/>
    <property type="match status" value="1"/>
</dbReference>
<feature type="active site" description="Proton acceptor" evidence="9">
    <location>
        <position position="271"/>
    </location>
</feature>
<feature type="binding site" evidence="9">
    <location>
        <position position="259"/>
    </location>
    <ligand>
        <name>GTP</name>
        <dbReference type="ChEBI" id="CHEBI:37565"/>
    </ligand>
</feature>
<comment type="function">
    <text evidence="9">Catalyzes the conversion of GTP to 2,5-diamino-6-ribosylamino-4(3H)-pyrimidinone 5'-phosphate (DARP), formate and pyrophosphate.</text>
</comment>
<feature type="binding site" evidence="9">
    <location>
        <position position="294"/>
    </location>
    <ligand>
        <name>GTP</name>
        <dbReference type="ChEBI" id="CHEBI:37565"/>
    </ligand>
</feature>
<comment type="catalytic activity">
    <reaction evidence="8 9">
        <text>GTP + 4 H2O = 2,5-diamino-6-hydroxy-4-(5-phosphoribosylamino)-pyrimidine + formate + 2 phosphate + 3 H(+)</text>
        <dbReference type="Rhea" id="RHEA:23704"/>
        <dbReference type="ChEBI" id="CHEBI:15377"/>
        <dbReference type="ChEBI" id="CHEBI:15378"/>
        <dbReference type="ChEBI" id="CHEBI:15740"/>
        <dbReference type="ChEBI" id="CHEBI:37565"/>
        <dbReference type="ChEBI" id="CHEBI:43474"/>
        <dbReference type="ChEBI" id="CHEBI:58614"/>
        <dbReference type="EC" id="3.5.4.25"/>
    </reaction>
</comment>
<evidence type="ECO:0000256" key="7">
    <source>
        <dbReference type="ARBA" id="ARBA00023134"/>
    </source>
</evidence>
<protein>
    <recommendedName>
        <fullName evidence="9">GTP cyclohydrolase-2</fullName>
        <ecNumber evidence="9">3.5.4.25</ecNumber>
    </recommendedName>
    <alternativeName>
        <fullName evidence="9">GTP cyclohydrolase II</fullName>
    </alternativeName>
</protein>
<dbReference type="HAMAP" id="MF_00179">
    <property type="entry name" value="RibA"/>
    <property type="match status" value="1"/>
</dbReference>
<feature type="domain" description="GTP cyclohydrolase II" evidence="10">
    <location>
        <begin position="153"/>
        <end position="315"/>
    </location>
</feature>
<dbReference type="GO" id="GO:0008270">
    <property type="term" value="F:zinc ion binding"/>
    <property type="evidence" value="ECO:0007669"/>
    <property type="project" value="UniProtKB-UniRule"/>
</dbReference>
<keyword evidence="2 9" id="KW-0686">Riboflavin biosynthesis</keyword>
<comment type="similarity">
    <text evidence="9">Belongs to the GTP cyclohydrolase II family.</text>
</comment>
<evidence type="ECO:0000256" key="1">
    <source>
        <dbReference type="ARBA" id="ARBA00004853"/>
    </source>
</evidence>
<feature type="binding site" evidence="9">
    <location>
        <position position="212"/>
    </location>
    <ligand>
        <name>Zn(2+)</name>
        <dbReference type="ChEBI" id="CHEBI:29105"/>
        <note>catalytic</note>
    </ligand>
</feature>
<evidence type="ECO:0000313" key="11">
    <source>
        <dbReference type="EMBL" id="QIG81715.1"/>
    </source>
</evidence>
<dbReference type="EC" id="3.5.4.25" evidence="9"/>
<organism evidence="11 12">
    <name type="scientific">Stakelama tenebrarum</name>
    <dbReference type="NCBI Taxonomy" id="2711215"/>
    <lineage>
        <taxon>Bacteria</taxon>
        <taxon>Pseudomonadati</taxon>
        <taxon>Pseudomonadota</taxon>
        <taxon>Alphaproteobacteria</taxon>
        <taxon>Sphingomonadales</taxon>
        <taxon>Sphingomonadaceae</taxon>
        <taxon>Stakelama</taxon>
    </lineage>
</organism>
<dbReference type="PANTHER" id="PTHR21327">
    <property type="entry name" value="GTP CYCLOHYDROLASE II-RELATED"/>
    <property type="match status" value="1"/>
</dbReference>
<keyword evidence="12" id="KW-1185">Reference proteome</keyword>
<keyword evidence="4 9" id="KW-0547">Nucleotide-binding</keyword>
<dbReference type="InterPro" id="IPR036144">
    <property type="entry name" value="RibA-like_sf"/>
</dbReference>
<name>A0A6G6Y9V7_9SPHN</name>
<dbReference type="Gene3D" id="3.40.50.10990">
    <property type="entry name" value="GTP cyclohydrolase II"/>
    <property type="match status" value="1"/>
</dbReference>
<sequence>MLRRGRAVIIEDGEAALACIAVELASPRVFDAFADGGEVELLASRDRMAALKAGLEDIEGDAVSVTTEGPMTLDIARAVANPLLDASVALPRLRLAEPGPATVAHAAMRLAKTAELLPALLVRPATATEGPRVSAGDILHYSAPETLRIIAGAELPIHDDEGARLMAFAGAAGAEVHVALILGDPDFSQPTLVRLHSECLTGDVFGSLRCDCGPQLAAAKQTILEAGGGVVLYLRQEGRKIGLANKMRAYALQGRGYDTVDANFHIGFGADDRDYDVAARMLRLMGIEQVRLLTNNPEKVAGLRKAGIGVVERVPLRIAANPHNERYLDTKRDRSGHEL</sequence>
<accession>A0A6G6Y9V7</accession>
<feature type="active site" description="Nucleophile" evidence="9">
    <location>
        <position position="273"/>
    </location>
</feature>
<dbReference type="CDD" id="cd00641">
    <property type="entry name" value="GTP_cyclohydro2"/>
    <property type="match status" value="1"/>
</dbReference>
<evidence type="ECO:0000256" key="6">
    <source>
        <dbReference type="ARBA" id="ARBA00022833"/>
    </source>
</evidence>
<keyword evidence="6 9" id="KW-0862">Zinc</keyword>
<evidence type="ECO:0000256" key="3">
    <source>
        <dbReference type="ARBA" id="ARBA00022723"/>
    </source>
</evidence>
<evidence type="ECO:0000259" key="10">
    <source>
        <dbReference type="Pfam" id="PF00925"/>
    </source>
</evidence>
<dbReference type="NCBIfam" id="NF001591">
    <property type="entry name" value="PRK00393.1"/>
    <property type="match status" value="1"/>
</dbReference>
<evidence type="ECO:0000256" key="4">
    <source>
        <dbReference type="ARBA" id="ARBA00022741"/>
    </source>
</evidence>
<dbReference type="Pfam" id="PF00925">
    <property type="entry name" value="GTP_cyclohydro2"/>
    <property type="match status" value="1"/>
</dbReference>
<dbReference type="InterPro" id="IPR000926">
    <property type="entry name" value="RibA"/>
</dbReference>
<dbReference type="KEGG" id="spzr:G5C33_01275"/>
<reference evidence="11 12" key="1">
    <citation type="submission" date="2020-02" db="EMBL/GenBank/DDBJ databases">
        <authorList>
            <person name="Zheng R.K."/>
            <person name="Sun C.M."/>
        </authorList>
    </citation>
    <scope>NUCLEOTIDE SEQUENCE [LARGE SCALE GENOMIC DNA]</scope>
    <source>
        <strain evidence="12">zrk23</strain>
    </source>
</reference>
<keyword evidence="7 9" id="KW-0342">GTP-binding</keyword>
<dbReference type="UniPathway" id="UPA00275">
    <property type="reaction ID" value="UER00400"/>
</dbReference>
<dbReference type="GO" id="GO:0009231">
    <property type="term" value="P:riboflavin biosynthetic process"/>
    <property type="evidence" value="ECO:0007669"/>
    <property type="project" value="UniProtKB-UniRule"/>
</dbReference>
<feature type="binding site" evidence="9">
    <location>
        <begin position="237"/>
        <end position="239"/>
    </location>
    <ligand>
        <name>GTP</name>
        <dbReference type="ChEBI" id="CHEBI:37565"/>
    </ligand>
</feature>
<feature type="binding site" evidence="9">
    <location>
        <begin position="194"/>
        <end position="198"/>
    </location>
    <ligand>
        <name>GTP</name>
        <dbReference type="ChEBI" id="CHEBI:37565"/>
    </ligand>
</feature>
<feature type="binding site" evidence="9">
    <location>
        <position position="199"/>
    </location>
    <ligand>
        <name>Zn(2+)</name>
        <dbReference type="ChEBI" id="CHEBI:29105"/>
        <note>catalytic</note>
    </ligand>
</feature>
<dbReference type="EMBL" id="CP049109">
    <property type="protein sequence ID" value="QIG81715.1"/>
    <property type="molecule type" value="Genomic_DNA"/>
</dbReference>